<sequence length="447" mass="48530">MKYIQEAPKKIPVIAETDVLVVGSGPSGLAAAIASAREGVDTMLVERYGCFGGNITQAMVESIGWYRHEGTVESEGIGLEFEAEAKQFGGERKEPQSISQVLEADIFKCVADKLVEEAGIEKYLHCLGVEAIREGNCIKGVITESKEGRKAILAKQVIDCTGDADIAFRAGVPCRQPPKTEIEGVSVSFGCSGVNRDRFMEYVSKTPGKLGQWAVETSGKEAELFSPYLAEPFAKARQNGEIPNDVMTFGTWSSITETGEATYLNMTYMLGLDPTLLKDLTHGEIEGRKQAMMAIAALRKYTPGFENARLRTFGSSLGVRESRKIIGRYTMTEDDVRNQARFHDSIGIFPEFLDAYGVVIIPTTGRYFQVPYGIIQPKGMENLLVAGRCVSGDRISHSALRQMMCCTVTGQGAGVAAAVSVKEGVSTGNVNIEHVQNALIKQGVRIN</sequence>
<evidence type="ECO:0000256" key="3">
    <source>
        <dbReference type="ARBA" id="ARBA00023002"/>
    </source>
</evidence>
<gene>
    <name evidence="6" type="ORF">MTBBW1_510021</name>
</gene>
<dbReference type="InterPro" id="IPR039650">
    <property type="entry name" value="HdrA-like"/>
</dbReference>
<dbReference type="Pfam" id="PF12831">
    <property type="entry name" value="FAD_oxidored"/>
    <property type="match status" value="1"/>
</dbReference>
<accession>A0A1W1HHQ1</accession>
<dbReference type="GO" id="GO:0051539">
    <property type="term" value="F:4 iron, 4 sulfur cluster binding"/>
    <property type="evidence" value="ECO:0007669"/>
    <property type="project" value="UniProtKB-KW"/>
</dbReference>
<dbReference type="Proteomes" id="UP000191931">
    <property type="component" value="Unassembled WGS sequence"/>
</dbReference>
<evidence type="ECO:0000256" key="4">
    <source>
        <dbReference type="ARBA" id="ARBA00023004"/>
    </source>
</evidence>
<proteinExistence type="predicted"/>
<dbReference type="RefSeq" id="WP_080801297.1">
    <property type="nucleotide sequence ID" value="NZ_LT828542.1"/>
</dbReference>
<dbReference type="PANTHER" id="PTHR43498">
    <property type="entry name" value="FERREDOXIN:COB-COM HETERODISULFIDE REDUCTASE SUBUNIT A"/>
    <property type="match status" value="1"/>
</dbReference>
<dbReference type="Gene3D" id="3.50.50.60">
    <property type="entry name" value="FAD/NAD(P)-binding domain"/>
    <property type="match status" value="1"/>
</dbReference>
<dbReference type="AlphaFoldDB" id="A0A1W1HHQ1"/>
<keyword evidence="7" id="KW-1185">Reference proteome</keyword>
<evidence type="ECO:0000256" key="2">
    <source>
        <dbReference type="ARBA" id="ARBA00022723"/>
    </source>
</evidence>
<dbReference type="STRING" id="1246637.MTBBW1_510021"/>
<dbReference type="PANTHER" id="PTHR43498:SF1">
    <property type="entry name" value="COB--COM HETERODISULFIDE REDUCTASE IRON-SULFUR SUBUNIT A"/>
    <property type="match status" value="1"/>
</dbReference>
<keyword evidence="5" id="KW-0411">Iron-sulfur</keyword>
<keyword evidence="3" id="KW-0560">Oxidoreductase</keyword>
<name>A0A1W1HHQ1_9BACT</name>
<dbReference type="SUPFAM" id="SSF51905">
    <property type="entry name" value="FAD/NAD(P)-binding domain"/>
    <property type="match status" value="1"/>
</dbReference>
<evidence type="ECO:0000313" key="6">
    <source>
        <dbReference type="EMBL" id="SLM31966.1"/>
    </source>
</evidence>
<dbReference type="InterPro" id="IPR036188">
    <property type="entry name" value="FAD/NAD-bd_sf"/>
</dbReference>
<keyword evidence="2" id="KW-0479">Metal-binding</keyword>
<evidence type="ECO:0000313" key="7">
    <source>
        <dbReference type="Proteomes" id="UP000191931"/>
    </source>
</evidence>
<keyword evidence="4" id="KW-0408">Iron</keyword>
<keyword evidence="1" id="KW-0004">4Fe-4S</keyword>
<evidence type="ECO:0000256" key="5">
    <source>
        <dbReference type="ARBA" id="ARBA00023014"/>
    </source>
</evidence>
<protein>
    <submittedName>
        <fullName evidence="6">Invasion protein IbeA</fullName>
    </submittedName>
</protein>
<dbReference type="OrthoDB" id="9777740at2"/>
<evidence type="ECO:0000256" key="1">
    <source>
        <dbReference type="ARBA" id="ARBA00022485"/>
    </source>
</evidence>
<organism evidence="6 7">
    <name type="scientific">Desulfamplus magnetovallimortis</name>
    <dbReference type="NCBI Taxonomy" id="1246637"/>
    <lineage>
        <taxon>Bacteria</taxon>
        <taxon>Pseudomonadati</taxon>
        <taxon>Thermodesulfobacteriota</taxon>
        <taxon>Desulfobacteria</taxon>
        <taxon>Desulfobacterales</taxon>
        <taxon>Desulfobacteraceae</taxon>
        <taxon>Desulfamplus</taxon>
    </lineage>
</organism>
<dbReference type="GO" id="GO:0016491">
    <property type="term" value="F:oxidoreductase activity"/>
    <property type="evidence" value="ECO:0007669"/>
    <property type="project" value="UniProtKB-KW"/>
</dbReference>
<dbReference type="GO" id="GO:0046872">
    <property type="term" value="F:metal ion binding"/>
    <property type="evidence" value="ECO:0007669"/>
    <property type="project" value="UniProtKB-KW"/>
</dbReference>
<dbReference type="EMBL" id="FWEV01000294">
    <property type="protein sequence ID" value="SLM31966.1"/>
    <property type="molecule type" value="Genomic_DNA"/>
</dbReference>
<reference evidence="6 7" key="1">
    <citation type="submission" date="2017-03" db="EMBL/GenBank/DDBJ databases">
        <authorList>
            <person name="Afonso C.L."/>
            <person name="Miller P.J."/>
            <person name="Scott M.A."/>
            <person name="Spackman E."/>
            <person name="Goraichik I."/>
            <person name="Dimitrov K.M."/>
            <person name="Suarez D.L."/>
            <person name="Swayne D.E."/>
        </authorList>
    </citation>
    <scope>NUCLEOTIDE SEQUENCE [LARGE SCALE GENOMIC DNA]</scope>
    <source>
        <strain evidence="6">PRJEB14757</strain>
    </source>
</reference>